<comment type="caution">
    <text evidence="1">The sequence shown here is derived from an EMBL/GenBank/DDBJ whole genome shotgun (WGS) entry which is preliminary data.</text>
</comment>
<organism evidence="1 2">
    <name type="scientific">Rhizopogon vesiculosus</name>
    <dbReference type="NCBI Taxonomy" id="180088"/>
    <lineage>
        <taxon>Eukaryota</taxon>
        <taxon>Fungi</taxon>
        <taxon>Dikarya</taxon>
        <taxon>Basidiomycota</taxon>
        <taxon>Agaricomycotina</taxon>
        <taxon>Agaricomycetes</taxon>
        <taxon>Agaricomycetidae</taxon>
        <taxon>Boletales</taxon>
        <taxon>Suillineae</taxon>
        <taxon>Rhizopogonaceae</taxon>
        <taxon>Rhizopogon</taxon>
    </lineage>
</organism>
<evidence type="ECO:0000313" key="2">
    <source>
        <dbReference type="Proteomes" id="UP000183567"/>
    </source>
</evidence>
<protein>
    <submittedName>
        <fullName evidence="1">Uncharacterized protein</fullName>
    </submittedName>
</protein>
<reference evidence="1" key="1">
    <citation type="submission" date="2016-03" db="EMBL/GenBank/DDBJ databases">
        <title>Comparative genomics of the ectomycorrhizal sister species Rhizopogon vinicolor and Rhizopogon vesiculosus (Basidiomycota: Boletales) reveals a divergence of the mating type B locus.</title>
        <authorList>
            <person name="Mujic A.B."/>
            <person name="Kuo A."/>
            <person name="Tritt A."/>
            <person name="Lipzen A."/>
            <person name="Chen C."/>
            <person name="Johnson J."/>
            <person name="Sharma A."/>
            <person name="Barry K."/>
            <person name="Grigoriev I.V."/>
            <person name="Spatafora J.W."/>
        </authorList>
    </citation>
    <scope>NUCLEOTIDE SEQUENCE [LARGE SCALE GENOMIC DNA]</scope>
    <source>
        <strain evidence="1">AM-OR11-056</strain>
    </source>
</reference>
<name>A0A1J8R738_9AGAM</name>
<sequence length="16" mass="1892">MLITLSWVWRVTGVCK</sequence>
<evidence type="ECO:0000313" key="1">
    <source>
        <dbReference type="EMBL" id="OJA17594.1"/>
    </source>
</evidence>
<gene>
    <name evidence="1" type="ORF">AZE42_01242</name>
</gene>
<accession>A0A1J8R738</accession>
<proteinExistence type="predicted"/>
<dbReference type="AlphaFoldDB" id="A0A1J8R738"/>
<dbReference type="Proteomes" id="UP000183567">
    <property type="component" value="Unassembled WGS sequence"/>
</dbReference>
<dbReference type="EMBL" id="LVVM01001906">
    <property type="protein sequence ID" value="OJA17594.1"/>
    <property type="molecule type" value="Genomic_DNA"/>
</dbReference>
<keyword evidence="2" id="KW-1185">Reference proteome</keyword>